<comment type="caution">
    <text evidence="2">The sequence shown here is derived from an EMBL/GenBank/DDBJ whole genome shotgun (WGS) entry which is preliminary data.</text>
</comment>
<keyword evidence="3" id="KW-1185">Reference proteome</keyword>
<organism evidence="2 3">
    <name type="scientific">Dendrobium nobile</name>
    <name type="common">Orchid</name>
    <dbReference type="NCBI Taxonomy" id="94219"/>
    <lineage>
        <taxon>Eukaryota</taxon>
        <taxon>Viridiplantae</taxon>
        <taxon>Streptophyta</taxon>
        <taxon>Embryophyta</taxon>
        <taxon>Tracheophyta</taxon>
        <taxon>Spermatophyta</taxon>
        <taxon>Magnoliopsida</taxon>
        <taxon>Liliopsida</taxon>
        <taxon>Asparagales</taxon>
        <taxon>Orchidaceae</taxon>
        <taxon>Epidendroideae</taxon>
        <taxon>Malaxideae</taxon>
        <taxon>Dendrobiinae</taxon>
        <taxon>Dendrobium</taxon>
    </lineage>
</organism>
<accession>A0A8T3A2R9</accession>
<reference evidence="2" key="1">
    <citation type="journal article" date="2022" name="Front. Genet.">
        <title>Chromosome-Scale Assembly of the Dendrobium nobile Genome Provides Insights Into the Molecular Mechanism of the Biosynthesis of the Medicinal Active Ingredient of Dendrobium.</title>
        <authorList>
            <person name="Xu Q."/>
            <person name="Niu S.-C."/>
            <person name="Li K.-L."/>
            <person name="Zheng P.-J."/>
            <person name="Zhang X.-J."/>
            <person name="Jia Y."/>
            <person name="Liu Y."/>
            <person name="Niu Y.-X."/>
            <person name="Yu L.-H."/>
            <person name="Chen D.-F."/>
            <person name="Zhang G.-Q."/>
        </authorList>
    </citation>
    <scope>NUCLEOTIDE SEQUENCE</scope>
    <source>
        <tissue evidence="2">Leaf</tissue>
    </source>
</reference>
<evidence type="ECO:0000313" key="2">
    <source>
        <dbReference type="EMBL" id="KAI0488310.1"/>
    </source>
</evidence>
<dbReference type="EMBL" id="JAGYWB010000019">
    <property type="protein sequence ID" value="KAI0488310.1"/>
    <property type="molecule type" value="Genomic_DNA"/>
</dbReference>
<name>A0A8T3A2R9_DENNO</name>
<protein>
    <submittedName>
        <fullName evidence="2">Uncharacterized protein</fullName>
    </submittedName>
</protein>
<proteinExistence type="predicted"/>
<evidence type="ECO:0000313" key="3">
    <source>
        <dbReference type="Proteomes" id="UP000829196"/>
    </source>
</evidence>
<dbReference type="Proteomes" id="UP000829196">
    <property type="component" value="Unassembled WGS sequence"/>
</dbReference>
<sequence length="75" mass="8747">MEKHNKIRRSILRFLCHCYIVETGNDLNWLLRLISSPETNYDSSNNTKPYPFPPAQNHSTSRLEKTDSINPTTLQ</sequence>
<gene>
    <name evidence="2" type="ORF">KFK09_028138</name>
</gene>
<evidence type="ECO:0000256" key="1">
    <source>
        <dbReference type="SAM" id="MobiDB-lite"/>
    </source>
</evidence>
<dbReference type="AlphaFoldDB" id="A0A8T3A2R9"/>
<feature type="region of interest" description="Disordered" evidence="1">
    <location>
        <begin position="40"/>
        <end position="75"/>
    </location>
</feature>
<dbReference type="SMR" id="A0A8T3A2R9"/>